<dbReference type="KEGG" id="aum:AURMO_01512"/>
<feature type="transmembrane region" description="Helical" evidence="1">
    <location>
        <begin position="114"/>
        <end position="138"/>
    </location>
</feature>
<dbReference type="Pfam" id="PF19877">
    <property type="entry name" value="DUF6350"/>
    <property type="match status" value="1"/>
</dbReference>
<feature type="transmembrane region" description="Helical" evidence="1">
    <location>
        <begin position="144"/>
        <end position="163"/>
    </location>
</feature>
<dbReference type="AlphaFoldDB" id="A0A2Z3S5Q7"/>
<keyword evidence="1" id="KW-0812">Transmembrane</keyword>
<accession>A0A2Z3S5Q7</accession>
<keyword evidence="1" id="KW-1133">Transmembrane helix</keyword>
<evidence type="ECO:0000313" key="2">
    <source>
        <dbReference type="EMBL" id="AWR22098.1"/>
    </source>
</evidence>
<evidence type="ECO:0000313" key="3">
    <source>
        <dbReference type="Proteomes" id="UP000246894"/>
    </source>
</evidence>
<feature type="transmembrane region" description="Helical" evidence="1">
    <location>
        <begin position="203"/>
        <end position="224"/>
    </location>
</feature>
<organism evidence="2 3">
    <name type="scientific">Aurantimicrobium photophilum</name>
    <dbReference type="NCBI Taxonomy" id="1987356"/>
    <lineage>
        <taxon>Bacteria</taxon>
        <taxon>Bacillati</taxon>
        <taxon>Actinomycetota</taxon>
        <taxon>Actinomycetes</taxon>
        <taxon>Micrococcales</taxon>
        <taxon>Microbacteriaceae</taxon>
        <taxon>Aurantimicrobium</taxon>
    </lineage>
</organism>
<feature type="transmembrane region" description="Helical" evidence="1">
    <location>
        <begin position="83"/>
        <end position="102"/>
    </location>
</feature>
<dbReference type="OrthoDB" id="3742900at2"/>
<evidence type="ECO:0000256" key="1">
    <source>
        <dbReference type="SAM" id="Phobius"/>
    </source>
</evidence>
<protein>
    <submittedName>
        <fullName evidence="2">Uncharacterized protein</fullName>
    </submittedName>
</protein>
<dbReference type="InterPro" id="IPR045931">
    <property type="entry name" value="DUF6350"/>
</dbReference>
<feature type="transmembrane region" description="Helical" evidence="1">
    <location>
        <begin position="244"/>
        <end position="266"/>
    </location>
</feature>
<dbReference type="RefSeq" id="WP_110234565.1">
    <property type="nucleotide sequence ID" value="NZ_CP023994.1"/>
</dbReference>
<reference evidence="2 3" key="1">
    <citation type="submission" date="2017-10" db="EMBL/GenBank/DDBJ databases">
        <title>Genome of an Actinobacterium that displays light-enhanced growth.</title>
        <authorList>
            <person name="Maresca J.A."/>
            <person name="Hempel P."/>
            <person name="Shevchenko O."/>
            <person name="Miller K.J."/>
            <person name="Hahn M.W."/>
        </authorList>
    </citation>
    <scope>NUCLEOTIDE SEQUENCE [LARGE SCALE GENOMIC DNA]</scope>
    <source>
        <strain evidence="2 3">MWH-Mo1</strain>
    </source>
</reference>
<dbReference type="Proteomes" id="UP000246894">
    <property type="component" value="Chromosome"/>
</dbReference>
<sequence>MNRTLIALLAALESLLAVGIGLGITLIPLSLMWAVQLDSGIGWDVFYRAAADIWLVGHGVDLTVTLDPVLAANVGLAGAEKPFLISIAPLFFSVLTILLGVRLGRKSLESGARFVGPVAAISTFGGLTVLIALSSINANAMPTMWMALSFPTAIFGAGLFIGARGEIGHSGGRAERLQQRVTDWAFGLPLQVRAVLTSSLRGGIASAAIVVGISAVVLSVLLIANFSTILGLYEGLQGGGGGSLILTAAQLMFMPNFVMWVASWFVGTGFALGTGSSVSPVGTELGLVPALPILGAMPTADLAFGFVGLTVPIAAGFFAAFFVRPSLVRGLGGAPPCAG</sequence>
<dbReference type="EMBL" id="CP023994">
    <property type="protein sequence ID" value="AWR22098.1"/>
    <property type="molecule type" value="Genomic_DNA"/>
</dbReference>
<gene>
    <name evidence="2" type="ORF">AURMO_01512</name>
</gene>
<keyword evidence="1" id="KW-0472">Membrane</keyword>
<name>A0A2Z3S5Q7_9MICO</name>
<feature type="transmembrane region" description="Helical" evidence="1">
    <location>
        <begin position="303"/>
        <end position="323"/>
    </location>
</feature>
<proteinExistence type="predicted"/>
<keyword evidence="3" id="KW-1185">Reference proteome</keyword>